<dbReference type="Proteomes" id="UP001055811">
    <property type="component" value="Linkage Group LG02"/>
</dbReference>
<proteinExistence type="predicted"/>
<dbReference type="EMBL" id="CM042010">
    <property type="protein sequence ID" value="KAI3781805.1"/>
    <property type="molecule type" value="Genomic_DNA"/>
</dbReference>
<keyword evidence="2" id="KW-1185">Reference proteome</keyword>
<reference evidence="1 2" key="2">
    <citation type="journal article" date="2022" name="Mol. Ecol. Resour.">
        <title>The genomes of chicory, endive, great burdock and yacon provide insights into Asteraceae paleo-polyploidization history and plant inulin production.</title>
        <authorList>
            <person name="Fan W."/>
            <person name="Wang S."/>
            <person name="Wang H."/>
            <person name="Wang A."/>
            <person name="Jiang F."/>
            <person name="Liu H."/>
            <person name="Zhao H."/>
            <person name="Xu D."/>
            <person name="Zhang Y."/>
        </authorList>
    </citation>
    <scope>NUCLEOTIDE SEQUENCE [LARGE SCALE GENOMIC DNA]</scope>
    <source>
        <strain evidence="2">cv. Punajuju</strain>
        <tissue evidence="1">Leaves</tissue>
    </source>
</reference>
<protein>
    <submittedName>
        <fullName evidence="1">Uncharacterized protein</fullName>
    </submittedName>
</protein>
<gene>
    <name evidence="1" type="ORF">L2E82_11831</name>
</gene>
<name>A0ACB9GFK2_CICIN</name>
<evidence type="ECO:0000313" key="2">
    <source>
        <dbReference type="Proteomes" id="UP001055811"/>
    </source>
</evidence>
<comment type="caution">
    <text evidence="1">The sequence shown here is derived from an EMBL/GenBank/DDBJ whole genome shotgun (WGS) entry which is preliminary data.</text>
</comment>
<accession>A0ACB9GFK2</accession>
<evidence type="ECO:0000313" key="1">
    <source>
        <dbReference type="EMBL" id="KAI3781805.1"/>
    </source>
</evidence>
<reference evidence="2" key="1">
    <citation type="journal article" date="2022" name="Mol. Ecol. Resour.">
        <title>The genomes of chicory, endive, great burdock and yacon provide insights into Asteraceae palaeo-polyploidization history and plant inulin production.</title>
        <authorList>
            <person name="Fan W."/>
            <person name="Wang S."/>
            <person name="Wang H."/>
            <person name="Wang A."/>
            <person name="Jiang F."/>
            <person name="Liu H."/>
            <person name="Zhao H."/>
            <person name="Xu D."/>
            <person name="Zhang Y."/>
        </authorList>
    </citation>
    <scope>NUCLEOTIDE SEQUENCE [LARGE SCALE GENOMIC DNA]</scope>
    <source>
        <strain evidence="2">cv. Punajuju</strain>
    </source>
</reference>
<sequence>MAHRIKIYLLFLLSILLICSFVAARDVAKGGTDKPANNQNDCDNKPADNQNASNDQPANNQNAGNDKPTDNQNAGNDQPADNQNAGNDQPADNQNAGKDQPADNQNAGNDQPADNQNDCDNKPADNQNASNDQPANNQNAGNDKPADNQNAGNDQSADNQNAGKDQPADNQNAGNDQPADNQNAGNNQPADNQNAGNNQPADNQNAGNDQPADNQNAGNDQPADNQNPGIDKPTDPNAAAVDGGSDYTAPPLETEFLGSWVIDNPNAGVAAMQLQLMPNDKVVWFDTTANGPSAIKMQPEGNCPLNPDTNNQPDCYAHAIAYDWKTSTVRTLTLQGDAWCSSGNLWPNGNMVATGGTFSGNKAVRMIPNNDDPNADFDTRLNVLADGRWYSSNIVLPDGSAVVLGGRGSFSYEILPPSLDFQPRRFDLPFLEQTTTPAMGPGRPVENNLYPFQFLLPDGNIFLFANNKAICYQPQTGAVVREYPELPGGSRNYPPSGSAALLPLKLTADKKVLKTEVVICGGNSPNAYQVVDARHVTEKEFMPALRDCHRIQPLNPDAAWVDEDQLPTGRTMSDLIQLPTADFLMVNGAQRGTSGWEDSTDANFTPLLYSPTKPAGNRFKPLTPTNIARMYHSCSALLPDTRVLVAGSNPHQFYTLNVQFPTELRVEKFSPPYLDPAFDQNRPVIDAKGTDVVLAYGKPFKVTATLPSNGTLVLGEIMVTLVYPPFTTHGFSQNQRMLIPALTGIQNNVINAVAPAEGAIAPPGYYMLFVDRLGVPGPGIWVHIQ</sequence>
<organism evidence="1 2">
    <name type="scientific">Cichorium intybus</name>
    <name type="common">Chicory</name>
    <dbReference type="NCBI Taxonomy" id="13427"/>
    <lineage>
        <taxon>Eukaryota</taxon>
        <taxon>Viridiplantae</taxon>
        <taxon>Streptophyta</taxon>
        <taxon>Embryophyta</taxon>
        <taxon>Tracheophyta</taxon>
        <taxon>Spermatophyta</taxon>
        <taxon>Magnoliopsida</taxon>
        <taxon>eudicotyledons</taxon>
        <taxon>Gunneridae</taxon>
        <taxon>Pentapetalae</taxon>
        <taxon>asterids</taxon>
        <taxon>campanulids</taxon>
        <taxon>Asterales</taxon>
        <taxon>Asteraceae</taxon>
        <taxon>Cichorioideae</taxon>
        <taxon>Cichorieae</taxon>
        <taxon>Cichoriinae</taxon>
        <taxon>Cichorium</taxon>
    </lineage>
</organism>